<evidence type="ECO:0000313" key="2">
    <source>
        <dbReference type="Proteomes" id="UP000663881"/>
    </source>
</evidence>
<gene>
    <name evidence="1" type="ORF">OKA104_LOCUS42576</name>
</gene>
<accession>A0A820DFT4</accession>
<dbReference type="AlphaFoldDB" id="A0A820DFT4"/>
<organism evidence="1 2">
    <name type="scientific">Adineta steineri</name>
    <dbReference type="NCBI Taxonomy" id="433720"/>
    <lineage>
        <taxon>Eukaryota</taxon>
        <taxon>Metazoa</taxon>
        <taxon>Spiralia</taxon>
        <taxon>Gnathifera</taxon>
        <taxon>Rotifera</taxon>
        <taxon>Eurotatoria</taxon>
        <taxon>Bdelloidea</taxon>
        <taxon>Adinetida</taxon>
        <taxon>Adinetidae</taxon>
        <taxon>Adineta</taxon>
    </lineage>
</organism>
<comment type="caution">
    <text evidence="1">The sequence shown here is derived from an EMBL/GenBank/DDBJ whole genome shotgun (WGS) entry which is preliminary data.</text>
</comment>
<proteinExistence type="predicted"/>
<dbReference type="EMBL" id="CAJOAY010011078">
    <property type="protein sequence ID" value="CAF4231357.1"/>
    <property type="molecule type" value="Genomic_DNA"/>
</dbReference>
<dbReference type="Proteomes" id="UP000663881">
    <property type="component" value="Unassembled WGS sequence"/>
</dbReference>
<protein>
    <submittedName>
        <fullName evidence="1">Uncharacterized protein</fullName>
    </submittedName>
</protein>
<reference evidence="1" key="1">
    <citation type="submission" date="2021-02" db="EMBL/GenBank/DDBJ databases">
        <authorList>
            <person name="Nowell W R."/>
        </authorList>
    </citation>
    <scope>NUCLEOTIDE SEQUENCE</scope>
</reference>
<sequence length="27" mass="2988">MSKSTIIQQQTRQAITAATFNATIHLN</sequence>
<feature type="non-terminal residue" evidence="1">
    <location>
        <position position="27"/>
    </location>
</feature>
<evidence type="ECO:0000313" key="1">
    <source>
        <dbReference type="EMBL" id="CAF4231357.1"/>
    </source>
</evidence>
<name>A0A820DFT4_9BILA</name>